<organism evidence="2 3">
    <name type="scientific">Rhizomicrobium electricum</name>
    <dbReference type="NCBI Taxonomy" id="480070"/>
    <lineage>
        <taxon>Bacteria</taxon>
        <taxon>Pseudomonadati</taxon>
        <taxon>Pseudomonadota</taxon>
        <taxon>Alphaproteobacteria</taxon>
        <taxon>Micropepsales</taxon>
        <taxon>Micropepsaceae</taxon>
        <taxon>Rhizomicrobium</taxon>
    </lineage>
</organism>
<evidence type="ECO:0000313" key="2">
    <source>
        <dbReference type="EMBL" id="GAA0561654.1"/>
    </source>
</evidence>
<protein>
    <recommendedName>
        <fullName evidence="1">Polyvalent protein metallopeptidase domain-containing protein</fullName>
    </recommendedName>
</protein>
<evidence type="ECO:0000313" key="3">
    <source>
        <dbReference type="Proteomes" id="UP001499951"/>
    </source>
</evidence>
<reference evidence="2 3" key="1">
    <citation type="journal article" date="2019" name="Int. J. Syst. Evol. Microbiol.">
        <title>The Global Catalogue of Microorganisms (GCM) 10K type strain sequencing project: providing services to taxonomists for standard genome sequencing and annotation.</title>
        <authorList>
            <consortium name="The Broad Institute Genomics Platform"/>
            <consortium name="The Broad Institute Genome Sequencing Center for Infectious Disease"/>
            <person name="Wu L."/>
            <person name="Ma J."/>
        </authorList>
    </citation>
    <scope>NUCLEOTIDE SEQUENCE [LARGE SCALE GENOMIC DNA]</scope>
    <source>
        <strain evidence="2 3">JCM 15089</strain>
    </source>
</reference>
<dbReference type="RefSeq" id="WP_166932787.1">
    <property type="nucleotide sequence ID" value="NZ_BAAADD010000002.1"/>
</dbReference>
<dbReference type="Pfam" id="PF18818">
    <property type="entry name" value="MPTase-PolyVal"/>
    <property type="match status" value="1"/>
</dbReference>
<feature type="domain" description="Polyvalent protein metallopeptidase" evidence="1">
    <location>
        <begin position="3"/>
        <end position="67"/>
    </location>
</feature>
<gene>
    <name evidence="2" type="ORF">GCM10008942_07600</name>
</gene>
<comment type="caution">
    <text evidence="2">The sequence shown here is derived from an EMBL/GenBank/DDBJ whole genome shotgun (WGS) entry which is preliminary data.</text>
</comment>
<name>A0ABN1E8Y6_9PROT</name>
<dbReference type="InterPro" id="IPR041459">
    <property type="entry name" value="MPTase-PolyVal"/>
</dbReference>
<keyword evidence="3" id="KW-1185">Reference proteome</keyword>
<proteinExistence type="predicted"/>
<dbReference type="Proteomes" id="UP001499951">
    <property type="component" value="Unassembled WGS sequence"/>
</dbReference>
<accession>A0ABN1E8Y6</accession>
<evidence type="ECO:0000259" key="1">
    <source>
        <dbReference type="Pfam" id="PF18818"/>
    </source>
</evidence>
<dbReference type="EMBL" id="BAAADD010000002">
    <property type="protein sequence ID" value="GAA0561654.1"/>
    <property type="molecule type" value="Genomic_DNA"/>
</dbReference>
<sequence length="80" mass="8641">MFCELGHRMGHSSCLARYFANRRGSEGYACEELTAEIAGAFLCASQPIKSTVRYADYIGTWLAVLRNVPLPGVAAIGVVC</sequence>